<feature type="non-terminal residue" evidence="1">
    <location>
        <position position="242"/>
    </location>
</feature>
<gene>
    <name evidence="1" type="ORF">S01H1_20257</name>
</gene>
<reference evidence="1" key="1">
    <citation type="journal article" date="2014" name="Front. Microbiol.">
        <title>High frequency of phylogenetically diverse reductive dehalogenase-homologous genes in deep subseafloor sedimentary metagenomes.</title>
        <authorList>
            <person name="Kawai M."/>
            <person name="Futagami T."/>
            <person name="Toyoda A."/>
            <person name="Takaki Y."/>
            <person name="Nishi S."/>
            <person name="Hori S."/>
            <person name="Arai W."/>
            <person name="Tsubouchi T."/>
            <person name="Morono Y."/>
            <person name="Uchiyama I."/>
            <person name="Ito T."/>
            <person name="Fujiyama A."/>
            <person name="Inagaki F."/>
            <person name="Takami H."/>
        </authorList>
    </citation>
    <scope>NUCLEOTIDE SEQUENCE</scope>
    <source>
        <strain evidence="1">Expedition CK06-06</strain>
    </source>
</reference>
<dbReference type="AlphaFoldDB" id="X0TZX8"/>
<accession>X0TZX8</accession>
<name>X0TZX8_9ZZZZ</name>
<proteinExistence type="predicted"/>
<organism evidence="1">
    <name type="scientific">marine sediment metagenome</name>
    <dbReference type="NCBI Taxonomy" id="412755"/>
    <lineage>
        <taxon>unclassified sequences</taxon>
        <taxon>metagenomes</taxon>
        <taxon>ecological metagenomes</taxon>
    </lineage>
</organism>
<evidence type="ECO:0000313" key="1">
    <source>
        <dbReference type="EMBL" id="GAF99113.1"/>
    </source>
</evidence>
<sequence length="242" mass="28063">MSDRLIVIFFSKDRAMQLDAAIHSMRVHCKDLDLSGIKKVVIFKTTSEIHADQYAQLQCENQDFAFIEEQQVIQQILLIASPFKFISFHCDDNIYIRDFAFIKVTQILSEIKKDSLGHSFRLGKNITYSYTRNSLEPQPIFYNLDSETFVWNWIKMQPRGFGYPLELSASVYRCEHILPLILKLQNSTIANIESYLMTYRHKFSISHPFSTCDKLPSVISVPVNRVGVIQNKAGQKYSYSIE</sequence>
<dbReference type="EMBL" id="BARS01011053">
    <property type="protein sequence ID" value="GAF99113.1"/>
    <property type="molecule type" value="Genomic_DNA"/>
</dbReference>
<protein>
    <submittedName>
        <fullName evidence="1">Uncharacterized protein</fullName>
    </submittedName>
</protein>
<comment type="caution">
    <text evidence="1">The sequence shown here is derived from an EMBL/GenBank/DDBJ whole genome shotgun (WGS) entry which is preliminary data.</text>
</comment>